<evidence type="ECO:0000313" key="2">
    <source>
        <dbReference type="EMBL" id="MBE7524876.1"/>
    </source>
</evidence>
<dbReference type="Proteomes" id="UP000710385">
    <property type="component" value="Unassembled WGS sequence"/>
</dbReference>
<protein>
    <submittedName>
        <fullName evidence="2">Uncharacterized protein</fullName>
    </submittedName>
</protein>
<name>A0A928Y6C7_UNCKA</name>
<feature type="transmembrane region" description="Helical" evidence="1">
    <location>
        <begin position="12"/>
        <end position="31"/>
    </location>
</feature>
<keyword evidence="1" id="KW-0472">Membrane</keyword>
<gene>
    <name evidence="2" type="ORF">HS096_00540</name>
</gene>
<dbReference type="AlphaFoldDB" id="A0A928Y6C7"/>
<organism evidence="2 3">
    <name type="scientific">candidate division WWE3 bacterium</name>
    <dbReference type="NCBI Taxonomy" id="2053526"/>
    <lineage>
        <taxon>Bacteria</taxon>
        <taxon>Katanobacteria</taxon>
    </lineage>
</organism>
<proteinExistence type="predicted"/>
<evidence type="ECO:0000313" key="3">
    <source>
        <dbReference type="Proteomes" id="UP000710385"/>
    </source>
</evidence>
<reference evidence="2" key="1">
    <citation type="submission" date="2020-05" db="EMBL/GenBank/DDBJ databases">
        <title>High-Quality Genomes of Partial-Nitritation/Anammox System by Hierarchical Clustering Based Hybrid Assembly.</title>
        <authorList>
            <person name="Liu L."/>
            <person name="Wang Y."/>
            <person name="Che Y."/>
            <person name="Chen Y."/>
            <person name="Xia Y."/>
            <person name="Luo R."/>
            <person name="Cheng S.H."/>
            <person name="Zheng C."/>
            <person name="Zhang T."/>
        </authorList>
    </citation>
    <scope>NUCLEOTIDE SEQUENCE</scope>
    <source>
        <strain evidence="2">H1_PAT1</strain>
    </source>
</reference>
<sequence>MEEFINKWQTLIGSALGPFLAVILSAIGFWIKSIIEDKKERKEFLRRIEIGITRSLDDTFKTRIKLQYFVSRLRTLITDIRKITDSKHFSLETINYPTIRDIYKDVDLANFKVKSYYLHNMLLWADAGIKETNETVISLKNDFAELQRKNELHIILMRQNQTPNPAQQRAEYADNLESFANAIDEFITKFMKQGVEILTRIKIYNEHLRKKHGYWFLWKCEGTKFKYFRNKMEQKNFSRNLDSMERIDKIIQKEVEDAIKDAETRAAKLQQ</sequence>
<keyword evidence="1" id="KW-1133">Transmembrane helix</keyword>
<accession>A0A928Y6C7</accession>
<dbReference type="EMBL" id="JABTTY010000001">
    <property type="protein sequence ID" value="MBE7524876.1"/>
    <property type="molecule type" value="Genomic_DNA"/>
</dbReference>
<comment type="caution">
    <text evidence="2">The sequence shown here is derived from an EMBL/GenBank/DDBJ whole genome shotgun (WGS) entry which is preliminary data.</text>
</comment>
<keyword evidence="1" id="KW-0812">Transmembrane</keyword>
<evidence type="ECO:0000256" key="1">
    <source>
        <dbReference type="SAM" id="Phobius"/>
    </source>
</evidence>